<reference evidence="4 5" key="1">
    <citation type="submission" date="2021-06" db="EMBL/GenBank/DDBJ databases">
        <title>Enterococcus alishanensis sp. nov., a novel lactic acid bacterium isolated from fresh coffee beans.</title>
        <authorList>
            <person name="Chen Y.-S."/>
        </authorList>
    </citation>
    <scope>NUCLEOTIDE SEQUENCE [LARGE SCALE GENOMIC DNA]</scope>
    <source>
        <strain evidence="4 5">ALS3</strain>
    </source>
</reference>
<dbReference type="EMBL" id="JAHUZB010000015">
    <property type="protein sequence ID" value="MBV7392506.1"/>
    <property type="molecule type" value="Genomic_DNA"/>
</dbReference>
<dbReference type="PANTHER" id="PTHR30363:SF44">
    <property type="entry name" value="AGA OPERON TRANSCRIPTIONAL REPRESSOR-RELATED"/>
    <property type="match status" value="1"/>
</dbReference>
<dbReference type="PROSITE" id="PS51000">
    <property type="entry name" value="HTH_DEOR_2"/>
    <property type="match status" value="1"/>
</dbReference>
<dbReference type="Proteomes" id="UP000774130">
    <property type="component" value="Unassembled WGS sequence"/>
</dbReference>
<dbReference type="Pfam" id="PF08220">
    <property type="entry name" value="HTH_DeoR"/>
    <property type="match status" value="1"/>
</dbReference>
<comment type="caution">
    <text evidence="4">The sequence shown here is derived from an EMBL/GenBank/DDBJ whole genome shotgun (WGS) entry which is preliminary data.</text>
</comment>
<organism evidence="4 5">
    <name type="scientific">Enterococcus alishanensis</name>
    <dbReference type="NCBI Taxonomy" id="1303817"/>
    <lineage>
        <taxon>Bacteria</taxon>
        <taxon>Bacillati</taxon>
        <taxon>Bacillota</taxon>
        <taxon>Bacilli</taxon>
        <taxon>Lactobacillales</taxon>
        <taxon>Enterococcaceae</taxon>
        <taxon>Enterococcus</taxon>
    </lineage>
</organism>
<feature type="domain" description="HTH deoR-type" evidence="3">
    <location>
        <begin position="3"/>
        <end position="58"/>
    </location>
</feature>
<dbReference type="RefSeq" id="WP_218327719.1">
    <property type="nucleotide sequence ID" value="NZ_JAHUZB010000015.1"/>
</dbReference>
<name>A0ABS6THQ4_9ENTE</name>
<protein>
    <submittedName>
        <fullName evidence="4">DeoR/GlpR family DNA-binding transcription regulator</fullName>
    </submittedName>
</protein>
<dbReference type="InterPro" id="IPR014036">
    <property type="entry name" value="DeoR-like_C"/>
</dbReference>
<dbReference type="Pfam" id="PF00455">
    <property type="entry name" value="DeoRC"/>
    <property type="match status" value="1"/>
</dbReference>
<dbReference type="PANTHER" id="PTHR30363">
    <property type="entry name" value="HTH-TYPE TRANSCRIPTIONAL REGULATOR SRLR-RELATED"/>
    <property type="match status" value="1"/>
</dbReference>
<dbReference type="InterPro" id="IPR001034">
    <property type="entry name" value="DeoR_HTH"/>
</dbReference>
<dbReference type="SMART" id="SM01134">
    <property type="entry name" value="DeoRC"/>
    <property type="match status" value="1"/>
</dbReference>
<keyword evidence="1" id="KW-0805">Transcription regulation</keyword>
<dbReference type="GO" id="GO:0003677">
    <property type="term" value="F:DNA binding"/>
    <property type="evidence" value="ECO:0007669"/>
    <property type="project" value="UniProtKB-KW"/>
</dbReference>
<proteinExistence type="predicted"/>
<evidence type="ECO:0000313" key="5">
    <source>
        <dbReference type="Proteomes" id="UP000774130"/>
    </source>
</evidence>
<sequence length="255" mass="29057">MNLKERQKYILKKLKQQGTATTNELVNELKVSKMTINRDFSELEKLGVVELFHGGAMYIDTDIVEYPIHVKNDIFVNEKKKIAKKVSSLIDDGHTIFLETGTTVSYAAKELKGKRSSNFFTNSLSIMKYFSTIEDLKLNIIPGTYRPLSDGFLGVDTLDYIDNLFFDYCILGVEGISENGRLSVQSKEDAFVKQKIITHSKNKILLFDKSKINKNFTYSFGTINQFDKIITDYQNAQNLLENYLVKKDSLIIAGT</sequence>
<keyword evidence="4" id="KW-0238">DNA-binding</keyword>
<dbReference type="SMART" id="SM00420">
    <property type="entry name" value="HTH_DEOR"/>
    <property type="match status" value="1"/>
</dbReference>
<evidence type="ECO:0000313" key="4">
    <source>
        <dbReference type="EMBL" id="MBV7392506.1"/>
    </source>
</evidence>
<evidence type="ECO:0000256" key="2">
    <source>
        <dbReference type="ARBA" id="ARBA00023163"/>
    </source>
</evidence>
<dbReference type="InterPro" id="IPR050313">
    <property type="entry name" value="Carb_Metab_HTH_regulators"/>
</dbReference>
<gene>
    <name evidence="4" type="ORF">KUA55_17800</name>
</gene>
<evidence type="ECO:0000256" key="1">
    <source>
        <dbReference type="ARBA" id="ARBA00023015"/>
    </source>
</evidence>
<keyword evidence="5" id="KW-1185">Reference proteome</keyword>
<accession>A0ABS6THQ4</accession>
<keyword evidence="2" id="KW-0804">Transcription</keyword>
<evidence type="ECO:0000259" key="3">
    <source>
        <dbReference type="PROSITE" id="PS51000"/>
    </source>
</evidence>